<dbReference type="InterPro" id="IPR011989">
    <property type="entry name" value="ARM-like"/>
</dbReference>
<sequence>MNPSPADEVQKLLEEVAESDVPEAQLDSLRKAKEIPNKTTAVVDKISTELLITVEKLRDGEVSAFGLQWLQEMSLQSKPLMVKTARLALWLFMDPASGAAVRKKVLEMFTLFFENVLKELSRFTYSLEESSLISSICGVIFSFVKHLRAKLPGDIQKYPGGCRLRIYRFLAGCAVQAHEWAKVPTKRTHLLHGKAVPQLLLEYATKERCNSLLDMLWLMLKANGSSPTDDMAVCSCIWLIAKNCFPVVEANRISDAASYIVAVRLHELTYNEKDSVLSRDTKLQYQRSFFYLHKSCRKELLCLAVLKGSKQAAQDSTSPTLKLPGTGNLLRPYITLPPKDRTEPQQMRAPVVSAGPDAAFAPRKRKRRCYDSSDEEAEDAPHHTNRQRSRENMNNMNWSATQGSSHDEKQSEDTPARASNGSPLKTSFERMNLNGMRAAENTGTGPFDAPQDPRLRARPSAQPDSSRAANAVSDDSSLSSPTKNIVTPLVLNYIERRRTLLPTPTTPPKKATLILHKSTTIPRTSPGKSPVTPRSKPLRSGEINPARQPILPPSANDRSTMVTSPSSRTATQRPRIEAKRPVFERLGEKGRDLHNEGMGCFSPVFEEVEHRLEQFGNRSIAQHWSTQQSRNNIGLIRRLHQPRKKNVHVRLGCRTQNL</sequence>
<feature type="compositionally biased region" description="Basic and acidic residues" evidence="1">
    <location>
        <begin position="405"/>
        <end position="415"/>
    </location>
</feature>
<feature type="region of interest" description="Disordered" evidence="1">
    <location>
        <begin position="520"/>
        <end position="574"/>
    </location>
</feature>
<dbReference type="AlphaFoldDB" id="A0A1D1V9Q7"/>
<protein>
    <submittedName>
        <fullName evidence="2">Uncharacterized protein</fullName>
    </submittedName>
</protein>
<dbReference type="Gene3D" id="1.25.10.10">
    <property type="entry name" value="Leucine-rich Repeat Variant"/>
    <property type="match status" value="1"/>
</dbReference>
<dbReference type="Proteomes" id="UP000186922">
    <property type="component" value="Unassembled WGS sequence"/>
</dbReference>
<gene>
    <name evidence="2" type="primary">RvY_09573-1</name>
    <name evidence="2" type="synonym">RvY_09573.1</name>
    <name evidence="2" type="ORF">RvY_09573</name>
</gene>
<name>A0A1D1V9Q7_RAMVA</name>
<keyword evidence="3" id="KW-1185">Reference proteome</keyword>
<organism evidence="2 3">
    <name type="scientific">Ramazzottius varieornatus</name>
    <name type="common">Water bear</name>
    <name type="synonym">Tardigrade</name>
    <dbReference type="NCBI Taxonomy" id="947166"/>
    <lineage>
        <taxon>Eukaryota</taxon>
        <taxon>Metazoa</taxon>
        <taxon>Ecdysozoa</taxon>
        <taxon>Tardigrada</taxon>
        <taxon>Eutardigrada</taxon>
        <taxon>Parachela</taxon>
        <taxon>Hypsibioidea</taxon>
        <taxon>Ramazzottiidae</taxon>
        <taxon>Ramazzottius</taxon>
    </lineage>
</organism>
<proteinExistence type="predicted"/>
<comment type="caution">
    <text evidence="2">The sequence shown here is derived from an EMBL/GenBank/DDBJ whole genome shotgun (WGS) entry which is preliminary data.</text>
</comment>
<feature type="compositionally biased region" description="Polar residues" evidence="1">
    <location>
        <begin position="462"/>
        <end position="483"/>
    </location>
</feature>
<dbReference type="EMBL" id="BDGG01000004">
    <property type="protein sequence ID" value="GAU98421.1"/>
    <property type="molecule type" value="Genomic_DNA"/>
</dbReference>
<feature type="region of interest" description="Disordered" evidence="1">
    <location>
        <begin position="313"/>
        <end position="483"/>
    </location>
</feature>
<evidence type="ECO:0000313" key="2">
    <source>
        <dbReference type="EMBL" id="GAU98421.1"/>
    </source>
</evidence>
<evidence type="ECO:0000313" key="3">
    <source>
        <dbReference type="Proteomes" id="UP000186922"/>
    </source>
</evidence>
<accession>A0A1D1V9Q7</accession>
<reference evidence="2 3" key="1">
    <citation type="journal article" date="2016" name="Nat. Commun.">
        <title>Extremotolerant tardigrade genome and improved radiotolerance of human cultured cells by tardigrade-unique protein.</title>
        <authorList>
            <person name="Hashimoto T."/>
            <person name="Horikawa D.D."/>
            <person name="Saito Y."/>
            <person name="Kuwahara H."/>
            <person name="Kozuka-Hata H."/>
            <person name="Shin-I T."/>
            <person name="Minakuchi Y."/>
            <person name="Ohishi K."/>
            <person name="Motoyama A."/>
            <person name="Aizu T."/>
            <person name="Enomoto A."/>
            <person name="Kondo K."/>
            <person name="Tanaka S."/>
            <person name="Hara Y."/>
            <person name="Koshikawa S."/>
            <person name="Sagara H."/>
            <person name="Miura T."/>
            <person name="Yokobori S."/>
            <person name="Miyagawa K."/>
            <person name="Suzuki Y."/>
            <person name="Kubo T."/>
            <person name="Oyama M."/>
            <person name="Kohara Y."/>
            <person name="Fujiyama A."/>
            <person name="Arakawa K."/>
            <person name="Katayama T."/>
            <person name="Toyoda A."/>
            <person name="Kunieda T."/>
        </authorList>
    </citation>
    <scope>NUCLEOTIDE SEQUENCE [LARGE SCALE GENOMIC DNA]</scope>
    <source>
        <strain evidence="2 3">YOKOZUNA-1</strain>
    </source>
</reference>
<evidence type="ECO:0000256" key="1">
    <source>
        <dbReference type="SAM" id="MobiDB-lite"/>
    </source>
</evidence>
<feature type="compositionally biased region" description="Polar residues" evidence="1">
    <location>
        <begin position="556"/>
        <end position="572"/>
    </location>
</feature>
<feature type="compositionally biased region" description="Polar residues" evidence="1">
    <location>
        <begin position="392"/>
        <end position="404"/>
    </location>
</feature>